<feature type="non-terminal residue" evidence="3">
    <location>
        <position position="275"/>
    </location>
</feature>
<sequence length="275" mass="30636">MPRSSAGRGPAPRRRRRRLAAGLAAVVAAAVALAVCASSHGSRIAMARYRTRTVPPRQPRNDATKTSEQLRPLRVKSAPPVVMSAEEMDQLECELDLMECEENGDWLGAQDILEDMVARNVTRRRQAWQSSMNAHAKAGRWEDAARLLEEMERAGVQPDQEAFHAALEACEGQNAPHQAAKLYQEMKERGFNPTVITYIKVVSLLSAAGRKEEAMKVYVEAREKGFLWPWIQNGQFLDLREYAAPLSEVIIRAACMERATEVWAGRGGFHVQLGT</sequence>
<keyword evidence="4" id="KW-1185">Reference proteome</keyword>
<dbReference type="InterPro" id="IPR002885">
    <property type="entry name" value="PPR_rpt"/>
</dbReference>
<protein>
    <recommendedName>
        <fullName evidence="5">Pentacotripeptide-repeat region of PRORP domain-containing protein</fullName>
    </recommendedName>
</protein>
<feature type="repeat" description="PPR" evidence="2">
    <location>
        <begin position="194"/>
        <end position="228"/>
    </location>
</feature>
<proteinExistence type="predicted"/>
<keyword evidence="1" id="KW-0677">Repeat</keyword>
<reference evidence="3" key="1">
    <citation type="submission" date="2023-10" db="EMBL/GenBank/DDBJ databases">
        <authorList>
            <person name="Chen Y."/>
            <person name="Shah S."/>
            <person name="Dougan E. K."/>
            <person name="Thang M."/>
            <person name="Chan C."/>
        </authorList>
    </citation>
    <scope>NUCLEOTIDE SEQUENCE [LARGE SCALE GENOMIC DNA]</scope>
</reference>
<organism evidence="3 4">
    <name type="scientific">Prorocentrum cordatum</name>
    <dbReference type="NCBI Taxonomy" id="2364126"/>
    <lineage>
        <taxon>Eukaryota</taxon>
        <taxon>Sar</taxon>
        <taxon>Alveolata</taxon>
        <taxon>Dinophyceae</taxon>
        <taxon>Prorocentrales</taxon>
        <taxon>Prorocentraceae</taxon>
        <taxon>Prorocentrum</taxon>
    </lineage>
</organism>
<dbReference type="EMBL" id="CAUYUJ010010081">
    <property type="protein sequence ID" value="CAK0828513.1"/>
    <property type="molecule type" value="Genomic_DNA"/>
</dbReference>
<dbReference type="PANTHER" id="PTHR47447:SF17">
    <property type="entry name" value="OS12G0638900 PROTEIN"/>
    <property type="match status" value="1"/>
</dbReference>
<evidence type="ECO:0008006" key="5">
    <source>
        <dbReference type="Google" id="ProtNLM"/>
    </source>
</evidence>
<dbReference type="PROSITE" id="PS51375">
    <property type="entry name" value="PPR"/>
    <property type="match status" value="3"/>
</dbReference>
<evidence type="ECO:0000313" key="4">
    <source>
        <dbReference type="Proteomes" id="UP001189429"/>
    </source>
</evidence>
<dbReference type="Gene3D" id="1.25.40.10">
    <property type="entry name" value="Tetratricopeptide repeat domain"/>
    <property type="match status" value="1"/>
</dbReference>
<dbReference type="Pfam" id="PF13812">
    <property type="entry name" value="PPR_3"/>
    <property type="match status" value="1"/>
</dbReference>
<comment type="caution">
    <text evidence="3">The sequence shown here is derived from an EMBL/GenBank/DDBJ whole genome shotgun (WGS) entry which is preliminary data.</text>
</comment>
<evidence type="ECO:0000256" key="1">
    <source>
        <dbReference type="ARBA" id="ARBA00022737"/>
    </source>
</evidence>
<evidence type="ECO:0000256" key="2">
    <source>
        <dbReference type="PROSITE-ProRule" id="PRU00708"/>
    </source>
</evidence>
<evidence type="ECO:0000313" key="3">
    <source>
        <dbReference type="EMBL" id="CAK0828513.1"/>
    </source>
</evidence>
<feature type="repeat" description="PPR" evidence="2">
    <location>
        <begin position="159"/>
        <end position="193"/>
    </location>
</feature>
<dbReference type="NCBIfam" id="TIGR00756">
    <property type="entry name" value="PPR"/>
    <property type="match status" value="1"/>
</dbReference>
<accession>A0ABN9SBJ6</accession>
<dbReference type="InterPro" id="IPR011990">
    <property type="entry name" value="TPR-like_helical_dom_sf"/>
</dbReference>
<feature type="repeat" description="PPR" evidence="2">
    <location>
        <begin position="124"/>
        <end position="158"/>
    </location>
</feature>
<dbReference type="PANTHER" id="PTHR47447">
    <property type="entry name" value="OS03G0856100 PROTEIN"/>
    <property type="match status" value="1"/>
</dbReference>
<name>A0ABN9SBJ6_9DINO</name>
<dbReference type="Proteomes" id="UP001189429">
    <property type="component" value="Unassembled WGS sequence"/>
</dbReference>
<gene>
    <name evidence="3" type="ORF">PCOR1329_LOCUS27715</name>
</gene>